<dbReference type="CDD" id="cd07684">
    <property type="entry name" value="F-BAR_srGAP3"/>
    <property type="match status" value="1"/>
</dbReference>
<dbReference type="GeneTree" id="ENSGT00950000182824"/>
<dbReference type="InterPro" id="IPR000198">
    <property type="entry name" value="RhoGAP_dom"/>
</dbReference>
<evidence type="ECO:0000313" key="13">
    <source>
        <dbReference type="Proteomes" id="UP000694409"/>
    </source>
</evidence>
<reference evidence="12" key="1">
    <citation type="submission" date="2025-08" db="UniProtKB">
        <authorList>
            <consortium name="Ensembl"/>
        </authorList>
    </citation>
    <scope>IDENTIFICATION</scope>
</reference>
<feature type="coiled-coil region" evidence="7">
    <location>
        <begin position="349"/>
        <end position="376"/>
    </location>
</feature>
<evidence type="ECO:0000256" key="2">
    <source>
        <dbReference type="ARBA" id="ARBA00022468"/>
    </source>
</evidence>
<dbReference type="PROSITE" id="PS51741">
    <property type="entry name" value="F_BAR"/>
    <property type="match status" value="1"/>
</dbReference>
<dbReference type="Pfam" id="PF00620">
    <property type="entry name" value="RhoGAP"/>
    <property type="match status" value="1"/>
</dbReference>
<proteinExistence type="predicted"/>
<feature type="domain" description="SH3" evidence="9">
    <location>
        <begin position="701"/>
        <end position="760"/>
    </location>
</feature>
<dbReference type="SUPFAM" id="SSF103657">
    <property type="entry name" value="BAR/IMD domain-like"/>
    <property type="match status" value="1"/>
</dbReference>
<dbReference type="InterPro" id="IPR001060">
    <property type="entry name" value="FCH_dom"/>
</dbReference>
<feature type="compositionally biased region" description="Basic and acidic residues" evidence="8">
    <location>
        <begin position="808"/>
        <end position="820"/>
    </location>
</feature>
<dbReference type="Gene3D" id="2.30.30.40">
    <property type="entry name" value="SH3 Domains"/>
    <property type="match status" value="1"/>
</dbReference>
<feature type="region of interest" description="Disordered" evidence="8">
    <location>
        <begin position="673"/>
        <end position="699"/>
    </location>
</feature>
<dbReference type="CDD" id="cd11955">
    <property type="entry name" value="SH3_srGAP1-3"/>
    <property type="match status" value="1"/>
</dbReference>
<dbReference type="InterPro" id="IPR008936">
    <property type="entry name" value="Rho_GTPase_activation_prot"/>
</dbReference>
<keyword evidence="1 5" id="KW-0728">SH3 domain</keyword>
<dbReference type="SMART" id="SM00324">
    <property type="entry name" value="RhoGAP"/>
    <property type="match status" value="1"/>
</dbReference>
<dbReference type="Pfam" id="PF00611">
    <property type="entry name" value="FCH"/>
    <property type="match status" value="1"/>
</dbReference>
<dbReference type="CDD" id="cd04383">
    <property type="entry name" value="RhoGAP_srGAP"/>
    <property type="match status" value="1"/>
</dbReference>
<dbReference type="Gene3D" id="1.20.1270.60">
    <property type="entry name" value="Arfaptin homology (AH) domain/BAR domain"/>
    <property type="match status" value="1"/>
</dbReference>
<dbReference type="InterPro" id="IPR049581">
    <property type="entry name" value="SrGAP3_F-BAR"/>
</dbReference>
<dbReference type="Gene3D" id="1.10.555.10">
    <property type="entry name" value="Rho GTPase activation protein"/>
    <property type="match status" value="1"/>
</dbReference>
<evidence type="ECO:0000256" key="5">
    <source>
        <dbReference type="PROSITE-ProRule" id="PRU00192"/>
    </source>
</evidence>
<dbReference type="PROSITE" id="PS50002">
    <property type="entry name" value="SH3"/>
    <property type="match status" value="1"/>
</dbReference>
<dbReference type="Pfam" id="PF00018">
    <property type="entry name" value="SH3_1"/>
    <property type="match status" value="1"/>
</dbReference>
<dbReference type="FunFam" id="1.20.1270.60:FF:000020">
    <property type="entry name" value="SLIT-ROBO Rho GTPase activating protein 3"/>
    <property type="match status" value="1"/>
</dbReference>
<dbReference type="GO" id="GO:0007165">
    <property type="term" value="P:signal transduction"/>
    <property type="evidence" value="ECO:0007669"/>
    <property type="project" value="InterPro"/>
</dbReference>
<feature type="region of interest" description="Disordered" evidence="8">
    <location>
        <begin position="770"/>
        <end position="835"/>
    </location>
</feature>
<dbReference type="InterPro" id="IPR001452">
    <property type="entry name" value="SH3_domain"/>
</dbReference>
<dbReference type="PROSITE" id="PS50238">
    <property type="entry name" value="RHOGAP"/>
    <property type="match status" value="1"/>
</dbReference>
<dbReference type="Proteomes" id="UP000694409">
    <property type="component" value="Unassembled WGS sequence"/>
</dbReference>
<protein>
    <submittedName>
        <fullName evidence="12">SLIT-ROBO Rho GTPase activating protein 3</fullName>
    </submittedName>
</protein>
<keyword evidence="3" id="KW-0597">Phosphoprotein</keyword>
<feature type="compositionally biased region" description="Basic and acidic residues" evidence="8">
    <location>
        <begin position="688"/>
        <end position="698"/>
    </location>
</feature>
<reference evidence="12" key="2">
    <citation type="submission" date="2025-09" db="UniProtKB">
        <authorList>
            <consortium name="Ensembl"/>
        </authorList>
    </citation>
    <scope>IDENTIFICATION</scope>
</reference>
<evidence type="ECO:0000259" key="10">
    <source>
        <dbReference type="PROSITE" id="PS50238"/>
    </source>
</evidence>
<dbReference type="PANTHER" id="PTHR14166">
    <property type="entry name" value="SLIT-ROBO RHO GTPASE ACTIVATING PROTEIN"/>
    <property type="match status" value="1"/>
</dbReference>
<dbReference type="Ensembl" id="ENSSCAT00000024619.1">
    <property type="protein sequence ID" value="ENSSCAP00000022087.1"/>
    <property type="gene ID" value="ENSSCAG00000015492.1"/>
</dbReference>
<evidence type="ECO:0000259" key="9">
    <source>
        <dbReference type="PROSITE" id="PS50002"/>
    </source>
</evidence>
<evidence type="ECO:0000256" key="1">
    <source>
        <dbReference type="ARBA" id="ARBA00022443"/>
    </source>
</evidence>
<dbReference type="SMART" id="SM00055">
    <property type="entry name" value="FCH"/>
    <property type="match status" value="1"/>
</dbReference>
<dbReference type="SUPFAM" id="SSF48350">
    <property type="entry name" value="GTPase activation domain, GAP"/>
    <property type="match status" value="1"/>
</dbReference>
<evidence type="ECO:0000259" key="11">
    <source>
        <dbReference type="PROSITE" id="PS51741"/>
    </source>
</evidence>
<organism evidence="12 13">
    <name type="scientific">Serinus canaria</name>
    <name type="common">Island canary</name>
    <name type="synonym">Fringilla canaria</name>
    <dbReference type="NCBI Taxonomy" id="9135"/>
    <lineage>
        <taxon>Eukaryota</taxon>
        <taxon>Metazoa</taxon>
        <taxon>Chordata</taxon>
        <taxon>Craniata</taxon>
        <taxon>Vertebrata</taxon>
        <taxon>Euteleostomi</taxon>
        <taxon>Archelosauria</taxon>
        <taxon>Archosauria</taxon>
        <taxon>Dinosauria</taxon>
        <taxon>Saurischia</taxon>
        <taxon>Theropoda</taxon>
        <taxon>Coelurosauria</taxon>
        <taxon>Aves</taxon>
        <taxon>Neognathae</taxon>
        <taxon>Neoaves</taxon>
        <taxon>Telluraves</taxon>
        <taxon>Australaves</taxon>
        <taxon>Passeriformes</taxon>
        <taxon>Passeroidea</taxon>
        <taxon>Fringillidae</taxon>
        <taxon>Carduelinae</taxon>
        <taxon>Serinus</taxon>
    </lineage>
</organism>
<dbReference type="InterPro" id="IPR035648">
    <property type="entry name" value="srGAP1/2/3_SH3"/>
</dbReference>
<sequence>KPIPASFKSFLMSISGIRTQLVEQFKCLEQQSESRLQLLQDLQEFFRRKAEIELEYSRSLEKLAERFSSKIRSSREHQFKKDQHLLSPVNCWYLVLTQTRRESRDHATLNDIFMNNVIVRLSQISEDVIRLFKKSKEIGLQMHEELLKVTNELYTVMKTYHMYHAESISAESKLKEAEKQEEKQFNKSGDISVNLLRHEDRPQRRSSVKKIEKMKEKRQAKYSENKLKCTKARNDYLLNLAATNAAVSKYYIHDVSDLIDCCDLGFHASLARTFRTYLSAEYNLETSRHEGLDIIENAVDNLDARSDKHTIMDMCNQVFCPPLKFEFQPHMGDEVSAQQPVQTELLMRYHQLQSRLATLKIENEEVRKTLDATMQTLQDMLTVEDFDVSDAFQHSRSTESVKSAASETYMSKINIAKRRANQQETEMFYFTKFKEYLNGSNLITKLQAKHDLLKQTLGEVIFLFSFPFLKDSGQAIPLVVESCIRYINLYGLQQQGIFRVPGSQVEVNDIKNSFERGEDPLADDQNERDINSVAGVLKLYFRGLENPLFPKERFQDLISTIKIENPAERVHQIQQIIVTLPRAVIVVMRYLFAFLNHLSQYSDENMMDPYNLAICFGPTLMHIPDGQDPVSCQAHVNEVIKTIIIHHEGIFPSHRELEGPVYEKCMTGGEEYCDSPHSEPGTIDEVDHDNGTEPHTSDDEVEQIEAIAKFDYVGRSPRELSFKKGASLLLYHRASEDWWEGRHNGVDGLIPHQYIVTLTGAVLDSLQGEIERGGHPQPAPRHGAWHRHPSPSSSLPQQPPQDPPQQGQDREPREAQDGHVRQRGQHQFPRQEGPG</sequence>
<dbReference type="GO" id="GO:0005096">
    <property type="term" value="F:GTPase activator activity"/>
    <property type="evidence" value="ECO:0007669"/>
    <property type="project" value="UniProtKB-KW"/>
</dbReference>
<keyword evidence="2" id="KW-0343">GTPase activation</keyword>
<evidence type="ECO:0000256" key="8">
    <source>
        <dbReference type="SAM" id="MobiDB-lite"/>
    </source>
</evidence>
<dbReference type="InterPro" id="IPR051627">
    <property type="entry name" value="SLIT-ROBO_RhoGAP"/>
</dbReference>
<dbReference type="InterPro" id="IPR036028">
    <property type="entry name" value="SH3-like_dom_sf"/>
</dbReference>
<feature type="domain" description="F-BAR" evidence="11">
    <location>
        <begin position="12"/>
        <end position="307"/>
    </location>
</feature>
<dbReference type="InterPro" id="IPR031160">
    <property type="entry name" value="F_BAR_dom"/>
</dbReference>
<accession>A0A8C9NM47</accession>
<keyword evidence="4 6" id="KW-0175">Coiled coil</keyword>
<evidence type="ECO:0000313" key="12">
    <source>
        <dbReference type="Ensembl" id="ENSSCAP00000022087.1"/>
    </source>
</evidence>
<feature type="domain" description="Rho-GAP" evidence="10">
    <location>
        <begin position="455"/>
        <end position="651"/>
    </location>
</feature>
<gene>
    <name evidence="12" type="primary">SRGAP3</name>
</gene>
<keyword evidence="13" id="KW-1185">Reference proteome</keyword>
<dbReference type="FunFam" id="2.30.30.40:FF:000005">
    <property type="entry name" value="SLIT-ROBO Rho GTPase-activating protein 1 isoform 2"/>
    <property type="match status" value="1"/>
</dbReference>
<name>A0A8C9NM47_SERCA</name>
<dbReference type="InterPro" id="IPR027267">
    <property type="entry name" value="AH/BAR_dom_sf"/>
</dbReference>
<dbReference type="FunFam" id="1.10.555.10:FF:000010">
    <property type="entry name" value="SLIT-ROBO Rho GTPase-activating protein 1 isoform 2"/>
    <property type="match status" value="1"/>
</dbReference>
<evidence type="ECO:0000256" key="7">
    <source>
        <dbReference type="SAM" id="Coils"/>
    </source>
</evidence>
<dbReference type="AlphaFoldDB" id="A0A8C9NM47"/>
<evidence type="ECO:0000256" key="4">
    <source>
        <dbReference type="ARBA" id="ARBA00023054"/>
    </source>
</evidence>
<evidence type="ECO:0000256" key="3">
    <source>
        <dbReference type="ARBA" id="ARBA00022553"/>
    </source>
</evidence>
<evidence type="ECO:0000256" key="6">
    <source>
        <dbReference type="PROSITE-ProRule" id="PRU01077"/>
    </source>
</evidence>
<dbReference type="SMART" id="SM00326">
    <property type="entry name" value="SH3"/>
    <property type="match status" value="1"/>
</dbReference>
<dbReference type="SUPFAM" id="SSF50044">
    <property type="entry name" value="SH3-domain"/>
    <property type="match status" value="1"/>
</dbReference>